<dbReference type="PANTHER" id="PTHR31047:SF0">
    <property type="entry name" value="MEIOTICALLY UP-REGULATED GENE 157 PROTEIN"/>
    <property type="match status" value="1"/>
</dbReference>
<dbReference type="SMART" id="SM01149">
    <property type="entry name" value="DUF1237"/>
    <property type="match status" value="1"/>
</dbReference>
<dbReference type="Gene3D" id="1.50.10.10">
    <property type="match status" value="1"/>
</dbReference>
<dbReference type="InterPro" id="IPR012341">
    <property type="entry name" value="6hp_glycosidase-like_sf"/>
</dbReference>
<gene>
    <name evidence="1" type="ORF">QE375_003167</name>
</gene>
<comment type="caution">
    <text evidence="1">The sequence shown here is derived from an EMBL/GenBank/DDBJ whole genome shotgun (WGS) entry which is preliminary data.</text>
</comment>
<dbReference type="PIRSF" id="PIRSF028846">
    <property type="entry name" value="UCP028846"/>
    <property type="match status" value="1"/>
</dbReference>
<dbReference type="PANTHER" id="PTHR31047">
    <property type="entry name" value="MEIOTICALLY UP-REGULATED GENE 157 PROTEIN"/>
    <property type="match status" value="1"/>
</dbReference>
<dbReference type="InterPro" id="IPR008313">
    <property type="entry name" value="GH125"/>
</dbReference>
<name>A0ABU1HU88_9MICO</name>
<proteinExistence type="predicted"/>
<organism evidence="1 2">
    <name type="scientific">Microbacterium foliorum</name>
    <dbReference type="NCBI Taxonomy" id="104336"/>
    <lineage>
        <taxon>Bacteria</taxon>
        <taxon>Bacillati</taxon>
        <taxon>Actinomycetota</taxon>
        <taxon>Actinomycetes</taxon>
        <taxon>Micrococcales</taxon>
        <taxon>Microbacteriaceae</taxon>
        <taxon>Microbacterium</taxon>
    </lineage>
</organism>
<keyword evidence="2" id="KW-1185">Reference proteome</keyword>
<evidence type="ECO:0000313" key="1">
    <source>
        <dbReference type="EMBL" id="MDR6143613.1"/>
    </source>
</evidence>
<sequence length="446" mass="49662">MAQTHSDFIHSVAERVRSRTDEATAAMFERCFENTLGTTLREMPDGTLFMLTGDIPAMWLRDSTAQLGPYLHFAAEDQTISDMIAAVSRRQIEYVLLDPYANAFNAAPDGSGHQSDRTEQSPWIWERKYEVDSLCYPVQLAHDLWATTGRTDHLGDSFARAARAIIELWRTEQDHEAHSTYRFERFDCPPSDTLVREGRGSETAPTGLTWSAFRPSDDACEYGYNVPGNMFAAVELQHIESIAIEVLHDEDLTASARDLRADIERGIAEHTVVTSPSGDDIYAYEVDGRGGILLLDDANVPSLLSLPLIGWCGTDDPLYLATRRFILSTANPVFFTGTLASGTDSSGLGSPHTPVDHVWPIGLCIEALTTDDRAEKERILRLLLETDAGTGLMHESFLVTDPSVFTREWFSWANAMFCELVLDMTGLATPRREPVRREPLTEARPA</sequence>
<dbReference type="SUPFAM" id="SSF48208">
    <property type="entry name" value="Six-hairpin glycosidases"/>
    <property type="match status" value="1"/>
</dbReference>
<dbReference type="Pfam" id="PF06824">
    <property type="entry name" value="Glyco_hydro_125"/>
    <property type="match status" value="1"/>
</dbReference>
<dbReference type="InterPro" id="IPR008928">
    <property type="entry name" value="6-hairpin_glycosidase_sf"/>
</dbReference>
<dbReference type="EMBL" id="JAVIZQ010000001">
    <property type="protein sequence ID" value="MDR6143613.1"/>
    <property type="molecule type" value="Genomic_DNA"/>
</dbReference>
<reference evidence="1 2" key="1">
    <citation type="submission" date="2023-08" db="EMBL/GenBank/DDBJ databases">
        <title>Functional and genomic diversity of the sorghum phyllosphere microbiome.</title>
        <authorList>
            <person name="Shade A."/>
        </authorList>
    </citation>
    <scope>NUCLEOTIDE SEQUENCE [LARGE SCALE GENOMIC DNA]</scope>
    <source>
        <strain evidence="1 2">SORGH_AS_0445</strain>
    </source>
</reference>
<protein>
    <submittedName>
        <fullName evidence="1">Meiotically up-regulated gene 157 (Mug157) protein</fullName>
    </submittedName>
</protein>
<evidence type="ECO:0000313" key="2">
    <source>
        <dbReference type="Proteomes" id="UP001249291"/>
    </source>
</evidence>
<accession>A0ABU1HU88</accession>
<dbReference type="Proteomes" id="UP001249291">
    <property type="component" value="Unassembled WGS sequence"/>
</dbReference>
<dbReference type="RefSeq" id="WP_309692888.1">
    <property type="nucleotide sequence ID" value="NZ_JAVIZQ010000001.1"/>
</dbReference>